<comment type="caution">
    <text evidence="1">The sequence shown here is derived from an EMBL/GenBank/DDBJ whole genome shotgun (WGS) entry which is preliminary data.</text>
</comment>
<keyword evidence="2" id="KW-1185">Reference proteome</keyword>
<protein>
    <submittedName>
        <fullName evidence="1">Uncharacterized protein</fullName>
    </submittedName>
</protein>
<gene>
    <name evidence="1" type="ORF">DPMN_043408</name>
</gene>
<organism evidence="1 2">
    <name type="scientific">Dreissena polymorpha</name>
    <name type="common">Zebra mussel</name>
    <name type="synonym">Mytilus polymorpha</name>
    <dbReference type="NCBI Taxonomy" id="45954"/>
    <lineage>
        <taxon>Eukaryota</taxon>
        <taxon>Metazoa</taxon>
        <taxon>Spiralia</taxon>
        <taxon>Lophotrochozoa</taxon>
        <taxon>Mollusca</taxon>
        <taxon>Bivalvia</taxon>
        <taxon>Autobranchia</taxon>
        <taxon>Heteroconchia</taxon>
        <taxon>Euheterodonta</taxon>
        <taxon>Imparidentia</taxon>
        <taxon>Neoheterodontei</taxon>
        <taxon>Myida</taxon>
        <taxon>Dreissenoidea</taxon>
        <taxon>Dreissenidae</taxon>
        <taxon>Dreissena</taxon>
    </lineage>
</organism>
<dbReference type="Proteomes" id="UP000828390">
    <property type="component" value="Unassembled WGS sequence"/>
</dbReference>
<evidence type="ECO:0000313" key="1">
    <source>
        <dbReference type="EMBL" id="KAH3736834.1"/>
    </source>
</evidence>
<proteinExistence type="predicted"/>
<reference evidence="1" key="2">
    <citation type="submission" date="2020-11" db="EMBL/GenBank/DDBJ databases">
        <authorList>
            <person name="McCartney M.A."/>
            <person name="Auch B."/>
            <person name="Kono T."/>
            <person name="Mallez S."/>
            <person name="Becker A."/>
            <person name="Gohl D.M."/>
            <person name="Silverstein K.A.T."/>
            <person name="Koren S."/>
            <person name="Bechman K.B."/>
            <person name="Herman A."/>
            <person name="Abrahante J.E."/>
            <person name="Garbe J."/>
        </authorList>
    </citation>
    <scope>NUCLEOTIDE SEQUENCE</scope>
    <source>
        <strain evidence="1">Duluth1</strain>
        <tissue evidence="1">Whole animal</tissue>
    </source>
</reference>
<dbReference type="AlphaFoldDB" id="A0A9D4D2R5"/>
<name>A0A9D4D2R5_DREPO</name>
<evidence type="ECO:0000313" key="2">
    <source>
        <dbReference type="Proteomes" id="UP000828390"/>
    </source>
</evidence>
<accession>A0A9D4D2R5</accession>
<sequence>MGALCKWVLDGRIPSNSHWCSMKMGLLVFNENGTLTGAPVKTPLEFKGNGTLTGAPVITQRGEENLQTL</sequence>
<dbReference type="EMBL" id="JAIWYP010000011">
    <property type="protein sequence ID" value="KAH3736834.1"/>
    <property type="molecule type" value="Genomic_DNA"/>
</dbReference>
<reference evidence="1" key="1">
    <citation type="journal article" date="2019" name="bioRxiv">
        <title>The Genome of the Zebra Mussel, Dreissena polymorpha: A Resource for Invasive Species Research.</title>
        <authorList>
            <person name="McCartney M.A."/>
            <person name="Auch B."/>
            <person name="Kono T."/>
            <person name="Mallez S."/>
            <person name="Zhang Y."/>
            <person name="Obille A."/>
            <person name="Becker A."/>
            <person name="Abrahante J.E."/>
            <person name="Garbe J."/>
            <person name="Badalamenti J.P."/>
            <person name="Herman A."/>
            <person name="Mangelson H."/>
            <person name="Liachko I."/>
            <person name="Sullivan S."/>
            <person name="Sone E.D."/>
            <person name="Koren S."/>
            <person name="Silverstein K.A.T."/>
            <person name="Beckman K.B."/>
            <person name="Gohl D.M."/>
        </authorList>
    </citation>
    <scope>NUCLEOTIDE SEQUENCE</scope>
    <source>
        <strain evidence="1">Duluth1</strain>
        <tissue evidence="1">Whole animal</tissue>
    </source>
</reference>